<dbReference type="STRING" id="1121950.SAMN02745243_03957"/>
<dbReference type="RefSeq" id="WP_073113206.1">
    <property type="nucleotide sequence ID" value="NZ_FQZY01000104.1"/>
</dbReference>
<dbReference type="InterPro" id="IPR038148">
    <property type="entry name" value="Tn1545/Tn916_Xis"/>
</dbReference>
<evidence type="ECO:0000313" key="1">
    <source>
        <dbReference type="EMBL" id="SHK89782.1"/>
    </source>
</evidence>
<keyword evidence="2" id="KW-1185">Reference proteome</keyword>
<sequence>MKNVPIHEKYLLSISECSKYFGIGQNKLRRIVSENAGASWLFYNGKRLLIKREMFERVLDEIDTI</sequence>
<organism evidence="1 2">
    <name type="scientific">Hespellia stercorisuis DSM 15480</name>
    <dbReference type="NCBI Taxonomy" id="1121950"/>
    <lineage>
        <taxon>Bacteria</taxon>
        <taxon>Bacillati</taxon>
        <taxon>Bacillota</taxon>
        <taxon>Clostridia</taxon>
        <taxon>Lachnospirales</taxon>
        <taxon>Lachnospiraceae</taxon>
        <taxon>Hespellia</taxon>
    </lineage>
</organism>
<dbReference type="Proteomes" id="UP000184301">
    <property type="component" value="Unassembled WGS sequence"/>
</dbReference>
<dbReference type="EMBL" id="FQZY01000104">
    <property type="protein sequence ID" value="SHK89782.1"/>
    <property type="molecule type" value="Genomic_DNA"/>
</dbReference>
<gene>
    <name evidence="1" type="ORF">SAMN02745243_03957</name>
</gene>
<dbReference type="OrthoDB" id="1913083at2"/>
<reference evidence="1 2" key="1">
    <citation type="submission" date="2016-11" db="EMBL/GenBank/DDBJ databases">
        <authorList>
            <person name="Jaros S."/>
            <person name="Januszkiewicz K."/>
            <person name="Wedrychowicz H."/>
        </authorList>
    </citation>
    <scope>NUCLEOTIDE SEQUENCE [LARGE SCALE GENOMIC DNA]</scope>
    <source>
        <strain evidence="1 2">DSM 15480</strain>
    </source>
</reference>
<protein>
    <submittedName>
        <fullName evidence="1">Transposon Tn916 excisionase</fullName>
    </submittedName>
</protein>
<dbReference type="Gene3D" id="3.90.105.50">
    <property type="match status" value="1"/>
</dbReference>
<dbReference type="AlphaFoldDB" id="A0A1M6W7L8"/>
<proteinExistence type="predicted"/>
<name>A0A1M6W7L8_9FIRM</name>
<evidence type="ECO:0000313" key="2">
    <source>
        <dbReference type="Proteomes" id="UP000184301"/>
    </source>
</evidence>
<dbReference type="InterPro" id="IPR015122">
    <property type="entry name" value="Tn916-Xis"/>
</dbReference>
<dbReference type="Pfam" id="PF09035">
    <property type="entry name" value="Tn916-Xis"/>
    <property type="match status" value="1"/>
</dbReference>
<accession>A0A1M6W7L8</accession>